<dbReference type="PANTHER" id="PTHR21310">
    <property type="entry name" value="AMINOGLYCOSIDE PHOSPHOTRANSFERASE-RELATED-RELATED"/>
    <property type="match status" value="1"/>
</dbReference>
<evidence type="ECO:0000313" key="2">
    <source>
        <dbReference type="Proteomes" id="UP000298493"/>
    </source>
</evidence>
<proteinExistence type="predicted"/>
<accession>A0A4Z1NS69</accession>
<gene>
    <name evidence="1" type="ORF">E6O75_ATG06053</name>
</gene>
<keyword evidence="1" id="KW-0808">Transferase</keyword>
<dbReference type="Proteomes" id="UP000298493">
    <property type="component" value="Unassembled WGS sequence"/>
</dbReference>
<sequence length="501" mass="57457">MARGSTVPGLTYEAAIDSESDVIRHAEVIREAAEFLSELEASTPQFEQLVAHHLGLPDSQRCSVWARKHWMSGGFNIGIPIDVVGQGVGRRVFMRIPRPHKIAEQRFPGAIEEKMRCEIGTYAYIQDDCKNIPIAHLIGFGLPGGQTFTHAKHVATYQRFFRSLQRFFCSALRWPCPSYYINHPSPRSRGFSYILLEYVSAGAPLASTWNKYRDDPVRRQNLYKGISNIALSLGQKPWPCIGSLRFLDDATYGLHNRPFSCHIPNLENNVSERVIDTSKIYSDAHEYYMDLMAYQESRFVRQPNSVFNEHDCRAQMAVYVYTRSLLKQFSLKEPRNGPFYLTFSDENVGHFFVDENWNVTKIVDLEWVCSWPTAMSGTPYWLSALGIDQIYGKTEEDFLEIQTQYLDALRENEDKRKASRPLSSIIKHNWDNNAFWLLHGLTSVDALFNICRRHLLLDVMTQPGWENAAAQFDAQSDALVQRKVAEKAVYNARLKELYLSG</sequence>
<comment type="caution">
    <text evidence="1">The sequence shown here is derived from an EMBL/GenBank/DDBJ whole genome shotgun (WGS) entry which is preliminary data.</text>
</comment>
<dbReference type="AlphaFoldDB" id="A0A4Z1NS69"/>
<dbReference type="EMBL" id="SNSC02000013">
    <property type="protein sequence ID" value="TID18932.1"/>
    <property type="molecule type" value="Genomic_DNA"/>
</dbReference>
<dbReference type="PANTHER" id="PTHR21310:SF37">
    <property type="entry name" value="AMINOGLYCOSIDE PHOSPHOTRANSFERASE DOMAIN-CONTAINING PROTEIN"/>
    <property type="match status" value="1"/>
</dbReference>
<dbReference type="GO" id="GO:0016740">
    <property type="term" value="F:transferase activity"/>
    <property type="evidence" value="ECO:0007669"/>
    <property type="project" value="UniProtKB-KW"/>
</dbReference>
<organism evidence="1 2">
    <name type="scientific">Venturia nashicola</name>
    <dbReference type="NCBI Taxonomy" id="86259"/>
    <lineage>
        <taxon>Eukaryota</taxon>
        <taxon>Fungi</taxon>
        <taxon>Dikarya</taxon>
        <taxon>Ascomycota</taxon>
        <taxon>Pezizomycotina</taxon>
        <taxon>Dothideomycetes</taxon>
        <taxon>Pleosporomycetidae</taxon>
        <taxon>Venturiales</taxon>
        <taxon>Venturiaceae</taxon>
        <taxon>Venturia</taxon>
    </lineage>
</organism>
<reference evidence="1 2" key="1">
    <citation type="submission" date="2019-04" db="EMBL/GenBank/DDBJ databases">
        <title>High contiguity whole genome sequence and gene annotation resource for two Venturia nashicola isolates.</title>
        <authorList>
            <person name="Prokchorchik M."/>
            <person name="Won K."/>
            <person name="Lee Y."/>
            <person name="Choi E.D."/>
            <person name="Segonzac C."/>
            <person name="Sohn K.H."/>
        </authorList>
    </citation>
    <scope>NUCLEOTIDE SEQUENCE [LARGE SCALE GENOMIC DNA]</scope>
    <source>
        <strain evidence="1 2">PRI2</strain>
    </source>
</reference>
<protein>
    <submittedName>
        <fullName evidence="1">Aminoglycoside phosphotransferase</fullName>
    </submittedName>
</protein>
<dbReference type="InterPro" id="IPR051678">
    <property type="entry name" value="AGP_Transferase"/>
</dbReference>
<name>A0A4Z1NS69_9PEZI</name>
<keyword evidence="2" id="KW-1185">Reference proteome</keyword>
<evidence type="ECO:0000313" key="1">
    <source>
        <dbReference type="EMBL" id="TID18932.1"/>
    </source>
</evidence>
<dbReference type="STRING" id="86259.A0A4Z1NS69"/>